<keyword evidence="5" id="KW-0378">Hydrolase</keyword>
<proteinExistence type="inferred from homology"/>
<evidence type="ECO:0000313" key="5">
    <source>
        <dbReference type="EMBL" id="NWX33154.1"/>
    </source>
</evidence>
<sequence>PAARRAFQRLADGSGRLRVPVVFLTNAGNCLRSAKAQELSRAVGLQVFPEQVVLSHSPLQLFSQFHQKCMLVAGQGPAEENAHNLGFKHVVTVEALRKAYPLLDMVDLSRRPKELPPPTTGFPTIEGVILFGEPVRWETSLQLITDVLLSNGNPGAELQEIPYPHLPILACNMDLLWMAEAKMPRFGHGTFLLCLESIYKKVTGRELKYEALIGKPSPVTYRYAQYLIQQQAEKQGWKAPIRHLYAVGDNPMSDVYGANLYNNYLKSAQQNQVQAGLKRSPQAASPQTEVHLGSDSSTSVESCESILVCTGVYRHNAGVAKETEARTTERVFHGHRDFCFDPSLVEASYVVQDVDAAVQLAFKKENWS</sequence>
<dbReference type="GO" id="GO:0016787">
    <property type="term" value="F:hydrolase activity"/>
    <property type="evidence" value="ECO:0007669"/>
    <property type="project" value="UniProtKB-KW"/>
</dbReference>
<dbReference type="OrthoDB" id="10251048at2759"/>
<dbReference type="NCBIfam" id="TIGR01460">
    <property type="entry name" value="HAD-SF-IIA"/>
    <property type="match status" value="1"/>
</dbReference>
<dbReference type="FunFam" id="3.40.50.1000:FF:000081">
    <property type="entry name" value="Haloacid dehalogenase like hydrolase domain containing 5"/>
    <property type="match status" value="1"/>
</dbReference>
<dbReference type="Gene3D" id="3.40.50.1000">
    <property type="entry name" value="HAD superfamily/HAD-like"/>
    <property type="match status" value="2"/>
</dbReference>
<organism evidence="5 6">
    <name type="scientific">Notiomystis cincta</name>
    <dbReference type="NCBI Taxonomy" id="366454"/>
    <lineage>
        <taxon>Eukaryota</taxon>
        <taxon>Metazoa</taxon>
        <taxon>Chordata</taxon>
        <taxon>Craniata</taxon>
        <taxon>Vertebrata</taxon>
        <taxon>Euteleostomi</taxon>
        <taxon>Archelosauria</taxon>
        <taxon>Archosauria</taxon>
        <taxon>Dinosauria</taxon>
        <taxon>Saurischia</taxon>
        <taxon>Theropoda</taxon>
        <taxon>Coelurosauria</taxon>
        <taxon>Aves</taxon>
        <taxon>Neognathae</taxon>
        <taxon>Neoaves</taxon>
        <taxon>Telluraves</taxon>
        <taxon>Australaves</taxon>
        <taxon>Passeriformes</taxon>
        <taxon>Notiomystidae</taxon>
        <taxon>Notiomystis</taxon>
    </lineage>
</organism>
<evidence type="ECO:0000256" key="2">
    <source>
        <dbReference type="ARBA" id="ARBA00022729"/>
    </source>
</evidence>
<dbReference type="Pfam" id="PF13344">
    <property type="entry name" value="Hydrolase_6"/>
    <property type="match status" value="1"/>
</dbReference>
<dbReference type="InterPro" id="IPR006357">
    <property type="entry name" value="HAD-SF_hydro_IIA"/>
</dbReference>
<evidence type="ECO:0000256" key="3">
    <source>
        <dbReference type="ARBA" id="ARBA00069384"/>
    </source>
</evidence>
<name>A0A7K6VDD9_9PASS</name>
<dbReference type="SUPFAM" id="SSF56784">
    <property type="entry name" value="HAD-like"/>
    <property type="match status" value="1"/>
</dbReference>
<feature type="non-terminal residue" evidence="5">
    <location>
        <position position="368"/>
    </location>
</feature>
<dbReference type="AlphaFoldDB" id="A0A7K6VDD9"/>
<dbReference type="PANTHER" id="PTHR14269:SF17">
    <property type="entry name" value="HALOACID DEHALOGENASE-LIKE HYDROLASE DOMAIN-CONTAINING 5"/>
    <property type="match status" value="1"/>
</dbReference>
<gene>
    <name evidence="5" type="primary">Hdhd5_0</name>
    <name evidence="5" type="ORF">NOTCIN_R09585</name>
</gene>
<dbReference type="GO" id="GO:0046474">
    <property type="term" value="P:glycerophospholipid biosynthetic process"/>
    <property type="evidence" value="ECO:0007669"/>
    <property type="project" value="TreeGrafter"/>
</dbReference>
<dbReference type="InterPro" id="IPR023214">
    <property type="entry name" value="HAD_sf"/>
</dbReference>
<evidence type="ECO:0000256" key="1">
    <source>
        <dbReference type="ARBA" id="ARBA00007958"/>
    </source>
</evidence>
<keyword evidence="2" id="KW-0732">Signal</keyword>
<dbReference type="EMBL" id="VZRX01014643">
    <property type="protein sequence ID" value="NWX33154.1"/>
    <property type="molecule type" value="Genomic_DNA"/>
</dbReference>
<dbReference type="GO" id="GO:0005739">
    <property type="term" value="C:mitochondrion"/>
    <property type="evidence" value="ECO:0007669"/>
    <property type="project" value="TreeGrafter"/>
</dbReference>
<evidence type="ECO:0000256" key="4">
    <source>
        <dbReference type="SAM" id="MobiDB-lite"/>
    </source>
</evidence>
<dbReference type="NCBIfam" id="TIGR01456">
    <property type="entry name" value="CECR5"/>
    <property type="match status" value="1"/>
</dbReference>
<keyword evidence="6" id="KW-1185">Reference proteome</keyword>
<dbReference type="PANTHER" id="PTHR14269">
    <property type="entry name" value="CDP-DIACYLGLYCEROL--GLYCEROL-3-PHOSPHATE 3-PHOSPHATIDYLTRANSFERASE-RELATED"/>
    <property type="match status" value="1"/>
</dbReference>
<dbReference type="Proteomes" id="UP000579558">
    <property type="component" value="Unassembled WGS sequence"/>
</dbReference>
<dbReference type="InterPro" id="IPR036412">
    <property type="entry name" value="HAD-like_sf"/>
</dbReference>
<feature type="region of interest" description="Disordered" evidence="4">
    <location>
        <begin position="275"/>
        <end position="296"/>
    </location>
</feature>
<dbReference type="InterPro" id="IPR006353">
    <property type="entry name" value="HAD-SF_hydro_IIA_CECR5"/>
</dbReference>
<comment type="caution">
    <text evidence="5">The sequence shown here is derived from an EMBL/GenBank/DDBJ whole genome shotgun (WGS) entry which is preliminary data.</text>
</comment>
<accession>A0A7K6VDD9</accession>
<reference evidence="5 6" key="1">
    <citation type="submission" date="2019-09" db="EMBL/GenBank/DDBJ databases">
        <title>Bird 10,000 Genomes (B10K) Project - Family phase.</title>
        <authorList>
            <person name="Zhang G."/>
        </authorList>
    </citation>
    <scope>NUCLEOTIDE SEQUENCE [LARGE SCALE GENOMIC DNA]</scope>
    <source>
        <strain evidence="5">B10K-DU-029-75</strain>
    </source>
</reference>
<evidence type="ECO:0000313" key="6">
    <source>
        <dbReference type="Proteomes" id="UP000579558"/>
    </source>
</evidence>
<comment type="similarity">
    <text evidence="1">Belongs to the HAD-like hydrolase superfamily.</text>
</comment>
<dbReference type="InterPro" id="IPR050324">
    <property type="entry name" value="CDP-alcohol_PTase-I"/>
</dbReference>
<feature type="non-terminal residue" evidence="5">
    <location>
        <position position="1"/>
    </location>
</feature>
<protein>
    <recommendedName>
        <fullName evidence="3">Haloacid dehalogenase-like hydrolase domain-containing 5</fullName>
    </recommendedName>
</protein>